<evidence type="ECO:0000313" key="2">
    <source>
        <dbReference type="EMBL" id="APE95772.1"/>
    </source>
</evidence>
<reference evidence="4" key="2">
    <citation type="submission" date="2016-08" db="EMBL/GenBank/DDBJ databases">
        <title>Discovery of first anaerobic lithoheterotrophic haloarchae widely represented in hypersaline habitats.</title>
        <authorList>
            <person name="Sorokin D.Y."/>
            <person name="Kublanov I.V."/>
            <person name="Roman P."/>
            <person name="Sinninghe Damste J.S."/>
            <person name="Golyshin P.N."/>
            <person name="Rojo D."/>
            <person name="Ciordia S."/>
            <person name="Mena Md.C."/>
            <person name="Ferrer M."/>
            <person name="Smedile F."/>
            <person name="Messina E."/>
            <person name="La Cono V."/>
            <person name="Yakimov M.M."/>
        </authorList>
    </citation>
    <scope>NUCLEOTIDE SEQUENCE [LARGE SCALE GENOMIC DNA]</scope>
    <source>
        <strain evidence="4">HSR6</strain>
    </source>
</reference>
<dbReference type="SUPFAM" id="SSF51219">
    <property type="entry name" value="TRAP-like"/>
    <property type="match status" value="1"/>
</dbReference>
<dbReference type="InterPro" id="IPR002838">
    <property type="entry name" value="AIM24"/>
</dbReference>
<dbReference type="Proteomes" id="UP000186165">
    <property type="component" value="Chromosome"/>
</dbReference>
<reference evidence="2" key="3">
    <citation type="journal article" date="2017" name="ISME J.">
        <title>Discovery of anaerobic lithoheterotrophic haloarchaea, ubiquitous in hypersaline habitats.</title>
        <authorList>
            <person name="Sorokin D.Y."/>
            <person name="Messina E."/>
            <person name="Smedile F."/>
            <person name="Roman P."/>
            <person name="Damste J.S.S."/>
            <person name="Ciordia S."/>
            <person name="Mena M.C."/>
            <person name="Ferrer M."/>
            <person name="Golyshin P.N."/>
            <person name="Kublanov I.V."/>
            <person name="Samarov N.I."/>
            <person name="Toshchakov S.V."/>
            <person name="La Cono V."/>
            <person name="Yakimov M.M."/>
        </authorList>
    </citation>
    <scope>NUCLEOTIDE SEQUENCE</scope>
    <source>
        <strain evidence="2">HSR6</strain>
    </source>
</reference>
<dbReference type="OrthoDB" id="7592at2157"/>
<dbReference type="PANTHER" id="PTHR43657:SF1">
    <property type="entry name" value="ALTERED INHERITANCE OF MITOCHONDRIA PROTEIN 24, MITOCHONDRIAL"/>
    <property type="match status" value="1"/>
</dbReference>
<dbReference type="InterPro" id="IPR036983">
    <property type="entry name" value="AIM24_sf"/>
</dbReference>
<sequence length="224" mass="23592">MQTELTHSPSFTHLIVDLDAGESIRAEPGALVGHSETIRVETTTSRGGLLSSAKSMLGGESMFANEFVAEDGPGRVTFAPGTPGDVMEHELTGETLYAADGAFLAATPEIDIDSELGGLKSVLGEAGLTPLALKGTGSVFIDAYGGLERIDLEPGESYVLDNEHLIAWDSEIEFSTRTVGGLKSTLLGGEGLVFEFTGPGTAWYQTRDLDAFVSSIAPRLPNDQ</sequence>
<dbReference type="KEGG" id="hhsr:HSR6_1329"/>
<evidence type="ECO:0000313" key="1">
    <source>
        <dbReference type="EMBL" id="AOW80433.1"/>
    </source>
</evidence>
<dbReference type="Proteomes" id="UP000185608">
    <property type="component" value="Chromosome"/>
</dbReference>
<gene>
    <name evidence="2" type="ORF">HSR6_1329</name>
    <name evidence="1" type="ORF">HTSR_1256</name>
</gene>
<dbReference type="EMBL" id="CP016070">
    <property type="protein sequence ID" value="AOW80433.1"/>
    <property type="molecule type" value="Genomic_DNA"/>
</dbReference>
<dbReference type="RefSeq" id="WP_070365122.1">
    <property type="nucleotide sequence ID" value="NZ_CP016070.1"/>
</dbReference>
<organism evidence="1 3">
    <name type="scientific">Halodesulfurarchaeum formicicum</name>
    <dbReference type="NCBI Taxonomy" id="1873524"/>
    <lineage>
        <taxon>Archaea</taxon>
        <taxon>Methanobacteriati</taxon>
        <taxon>Methanobacteriota</taxon>
        <taxon>Stenosarchaea group</taxon>
        <taxon>Halobacteria</taxon>
        <taxon>Halobacteriales</taxon>
        <taxon>Halobacteriaceae</taxon>
        <taxon>Halodesulfurarchaeum</taxon>
    </lineage>
</organism>
<dbReference type="AlphaFoldDB" id="A0A1D8S506"/>
<protein>
    <recommendedName>
        <fullName evidence="5">TIGR00266 family protein</fullName>
    </recommendedName>
</protein>
<keyword evidence="4" id="KW-1185">Reference proteome</keyword>
<dbReference type="Gene3D" id="3.60.160.10">
    <property type="entry name" value="Mitochondrial biogenesis AIM24"/>
    <property type="match status" value="1"/>
</dbReference>
<dbReference type="KEGG" id="halh:HTSR_1256"/>
<dbReference type="PATRIC" id="fig|1855411.3.peg.1255"/>
<dbReference type="EMBL" id="CP016804">
    <property type="protein sequence ID" value="APE95772.1"/>
    <property type="molecule type" value="Genomic_DNA"/>
</dbReference>
<evidence type="ECO:0000313" key="4">
    <source>
        <dbReference type="Proteomes" id="UP000186165"/>
    </source>
</evidence>
<proteinExistence type="predicted"/>
<reference evidence="1 3" key="1">
    <citation type="submission" date="2016-06" db="EMBL/GenBank/DDBJ databases">
        <title>Discovery of anaerobic lithoheterotrophic haloarchaeon capable of sulfur respiration by hydrogen and formate.</title>
        <authorList>
            <person name="Sorokin D.Y."/>
            <person name="Kublanov I.V."/>
            <person name="Roman P."/>
            <person name="Sinninghe Damste J.S."/>
            <person name="Golyshin P.N."/>
            <person name="Rojo D."/>
            <person name="Ciordia S."/>
            <person name="Mena Md.C."/>
            <person name="Ferrer M."/>
            <person name="Smedile F."/>
            <person name="Messina E."/>
            <person name="La Cono V."/>
            <person name="Yakimov M.M."/>
        </authorList>
    </citation>
    <scope>NUCLEOTIDE SEQUENCE [LARGE SCALE GENOMIC DNA]</scope>
    <source>
        <strain evidence="1 3">HTSR1</strain>
    </source>
</reference>
<dbReference type="PANTHER" id="PTHR43657">
    <property type="entry name" value="TRYPTOPHAN RNA-BINDING ATTENUATOR PROTEIN-LIKE PROTEIN"/>
    <property type="match status" value="1"/>
</dbReference>
<dbReference type="STRING" id="1873524.HSR6_1329"/>
<name>A0A1D8S506_9EURY</name>
<evidence type="ECO:0008006" key="5">
    <source>
        <dbReference type="Google" id="ProtNLM"/>
    </source>
</evidence>
<accession>A0A1J1AC98</accession>
<accession>A0A1D8S506</accession>
<evidence type="ECO:0000313" key="3">
    <source>
        <dbReference type="Proteomes" id="UP000185608"/>
    </source>
</evidence>
<dbReference type="NCBIfam" id="TIGR00266">
    <property type="entry name" value="TIGR00266 family protein"/>
    <property type="match status" value="1"/>
</dbReference>
<dbReference type="GeneID" id="30417859"/>
<dbReference type="Pfam" id="PF01987">
    <property type="entry name" value="AIM24"/>
    <property type="match status" value="1"/>
</dbReference>
<dbReference type="InterPro" id="IPR016031">
    <property type="entry name" value="Trp_RNA-bd_attenuator-like_dom"/>
</dbReference>